<gene>
    <name evidence="3" type="ORF">Cvel_5055</name>
</gene>
<evidence type="ECO:0008006" key="4">
    <source>
        <dbReference type="Google" id="ProtNLM"/>
    </source>
</evidence>
<feature type="chain" id="PRO_5005190364" description="C-type lectin domain-containing protein" evidence="2">
    <location>
        <begin position="20"/>
        <end position="688"/>
    </location>
</feature>
<dbReference type="AlphaFoldDB" id="A0A0G4GQM3"/>
<protein>
    <recommendedName>
        <fullName evidence="4">C-type lectin domain-containing protein</fullName>
    </recommendedName>
</protein>
<feature type="region of interest" description="Disordered" evidence="1">
    <location>
        <begin position="30"/>
        <end position="81"/>
    </location>
</feature>
<evidence type="ECO:0000256" key="1">
    <source>
        <dbReference type="SAM" id="MobiDB-lite"/>
    </source>
</evidence>
<dbReference type="VEuPathDB" id="CryptoDB:Cvel_5055"/>
<sequence>MMRVLIWFFCFFPPLLVSSYTIDGRQGSRLSSSKLEVPPLPTVPPESPALPPDEASVPGQAQTDPGSSDPPKAPAGPPLSWVWPPTSMVPAVIGEGPDQYDIDNVSDADLIKLINSKLDSLVKKQTPGIQEVKTSWQLMKDELSKGASVRAMLQSFAEGALQIWTLVQKAGGMPPAQIALSIAQTVLGWAGSIASAASAATAWMPFVSLGITVVSSFVSFFTQMFGPSPPPPLTKEVLREVFKETLWEFFAEQQKTTLEIKYDMYMTVMSQLTNVTAQKTITEGECNVYMDSISLWQGRVMSDTEALEKFWGVVQEKVEAAMKQLPSEKERPCVNWCALPSIPLEIWAYTQARSRASAATSMQPFDSCVNLNGYKEKGWMTQEMPCDYGEWNSRRGRCEMSYYTPCWDRLNENVNWRQGQHSGVSCCTAVDEARKKHEELLPWVSTAMMMSQAHLLFVLAAKKFFKTVRVRNADSWFSMEKEKLCVDVNQKDGRTIVKLIAQIAERNLFRLQTWSPERAEIFTHNNKTYHCERPQIEVLKWPSAQNQTDAVPQFTGSWRNVSARWDWLELVGGEAGGYFPEKVTLENGHVQEVFHLNNSPCYPPEDQGMSVCDPPHSCWSNTPHCATHYMFDGIPTAGGRCMNETYHRHNKLNYTWAGPSFNWTNMMGPQSVPPGFDIMEAIWPAADN</sequence>
<feature type="compositionally biased region" description="Pro residues" evidence="1">
    <location>
        <begin position="38"/>
        <end position="51"/>
    </location>
</feature>
<feature type="signal peptide" evidence="2">
    <location>
        <begin position="1"/>
        <end position="19"/>
    </location>
</feature>
<dbReference type="EMBL" id="CDMZ01001447">
    <property type="protein sequence ID" value="CEM32756.1"/>
    <property type="molecule type" value="Genomic_DNA"/>
</dbReference>
<name>A0A0G4GQM3_9ALVE</name>
<proteinExistence type="predicted"/>
<evidence type="ECO:0000313" key="3">
    <source>
        <dbReference type="EMBL" id="CEM32756.1"/>
    </source>
</evidence>
<keyword evidence="2" id="KW-0732">Signal</keyword>
<organism evidence="3">
    <name type="scientific">Chromera velia CCMP2878</name>
    <dbReference type="NCBI Taxonomy" id="1169474"/>
    <lineage>
        <taxon>Eukaryota</taxon>
        <taxon>Sar</taxon>
        <taxon>Alveolata</taxon>
        <taxon>Colpodellida</taxon>
        <taxon>Chromeraceae</taxon>
        <taxon>Chromera</taxon>
    </lineage>
</organism>
<reference evidence="3" key="1">
    <citation type="submission" date="2014-11" db="EMBL/GenBank/DDBJ databases">
        <authorList>
            <person name="Otto D Thomas"/>
            <person name="Naeem Raeece"/>
        </authorList>
    </citation>
    <scope>NUCLEOTIDE SEQUENCE</scope>
</reference>
<dbReference type="PhylomeDB" id="A0A0G4GQM3"/>
<evidence type="ECO:0000256" key="2">
    <source>
        <dbReference type="SAM" id="SignalP"/>
    </source>
</evidence>
<accession>A0A0G4GQM3</accession>